<dbReference type="AlphaFoldDB" id="A5G345"/>
<dbReference type="PROSITE" id="PS50889">
    <property type="entry name" value="S4"/>
    <property type="match status" value="1"/>
</dbReference>
<keyword evidence="4" id="KW-1185">Reference proteome</keyword>
<organism evidence="3 4">
    <name type="scientific">Acidiphilium cryptum (strain JF-5)</name>
    <dbReference type="NCBI Taxonomy" id="349163"/>
    <lineage>
        <taxon>Bacteria</taxon>
        <taxon>Pseudomonadati</taxon>
        <taxon>Pseudomonadota</taxon>
        <taxon>Alphaproteobacteria</taxon>
        <taxon>Acetobacterales</taxon>
        <taxon>Acidocellaceae</taxon>
        <taxon>Acidiphilium</taxon>
    </lineage>
</organism>
<evidence type="ECO:0000259" key="2">
    <source>
        <dbReference type="SMART" id="SM00363"/>
    </source>
</evidence>
<evidence type="ECO:0000313" key="4">
    <source>
        <dbReference type="Proteomes" id="UP000000245"/>
    </source>
</evidence>
<dbReference type="CDD" id="cd00165">
    <property type="entry name" value="S4"/>
    <property type="match status" value="1"/>
</dbReference>
<name>A5G345_ACICJ</name>
<dbReference type="InterPro" id="IPR036986">
    <property type="entry name" value="S4_RNA-bd_sf"/>
</dbReference>
<dbReference type="InterPro" id="IPR002942">
    <property type="entry name" value="S4_RNA-bd"/>
</dbReference>
<dbReference type="RefSeq" id="WP_012040533.1">
    <property type="nucleotide sequence ID" value="NC_009484.1"/>
</dbReference>
<dbReference type="eggNOG" id="COG1188">
    <property type="taxonomic scope" value="Bacteria"/>
</dbReference>
<evidence type="ECO:0000256" key="1">
    <source>
        <dbReference type="PROSITE-ProRule" id="PRU00182"/>
    </source>
</evidence>
<accession>A5G345</accession>
<dbReference type="GO" id="GO:0003723">
    <property type="term" value="F:RNA binding"/>
    <property type="evidence" value="ECO:0007669"/>
    <property type="project" value="UniProtKB-KW"/>
</dbReference>
<protein>
    <submittedName>
        <fullName evidence="3">Heat shock protein Hsp15</fullName>
    </submittedName>
</protein>
<dbReference type="SUPFAM" id="SSF55174">
    <property type="entry name" value="Alpha-L RNA-binding motif"/>
    <property type="match status" value="1"/>
</dbReference>
<dbReference type="HOGENOM" id="CLU_101003_3_1_5"/>
<keyword evidence="3" id="KW-0346">Stress response</keyword>
<dbReference type="Proteomes" id="UP000000245">
    <property type="component" value="Chromosome"/>
</dbReference>
<evidence type="ECO:0000313" key="3">
    <source>
        <dbReference type="EMBL" id="ABQ32277.1"/>
    </source>
</evidence>
<sequence>MPPPEPSGGEDAAWQRLDKFLFHARFVKTRGVAARLVAAGGVRINRQITEKPHARLRPGDVLTLALPQGVQVVRVVALGARRGPAAEARRLYEVVAED</sequence>
<dbReference type="EMBL" id="CP000697">
    <property type="protein sequence ID" value="ABQ32277.1"/>
    <property type="molecule type" value="Genomic_DNA"/>
</dbReference>
<reference evidence="3 4" key="1">
    <citation type="submission" date="2007-05" db="EMBL/GenBank/DDBJ databases">
        <title>Complete sequence of chromosome of Acidiphilium cryptum JF-5.</title>
        <authorList>
            <consortium name="US DOE Joint Genome Institute"/>
            <person name="Copeland A."/>
            <person name="Lucas S."/>
            <person name="Lapidus A."/>
            <person name="Barry K."/>
            <person name="Detter J.C."/>
            <person name="Glavina del Rio T."/>
            <person name="Hammon N."/>
            <person name="Israni S."/>
            <person name="Dalin E."/>
            <person name="Tice H."/>
            <person name="Pitluck S."/>
            <person name="Sims D."/>
            <person name="Brettin T."/>
            <person name="Bruce D."/>
            <person name="Han C."/>
            <person name="Schmutz J."/>
            <person name="Larimer F."/>
            <person name="Land M."/>
            <person name="Hauser L."/>
            <person name="Kyrpides N."/>
            <person name="Kim E."/>
            <person name="Magnuson T."/>
            <person name="Richardson P."/>
        </authorList>
    </citation>
    <scope>NUCLEOTIDE SEQUENCE [LARGE SCALE GENOMIC DNA]</scope>
    <source>
        <strain evidence="3 4">JF-5</strain>
    </source>
</reference>
<gene>
    <name evidence="3" type="ordered locus">Acry_3089</name>
</gene>
<dbReference type="STRING" id="349163.Acry_3089"/>
<dbReference type="KEGG" id="acr:Acry_3089"/>
<feature type="domain" description="RNA-binding S4" evidence="2">
    <location>
        <begin position="15"/>
        <end position="80"/>
    </location>
</feature>
<keyword evidence="1" id="KW-0694">RNA-binding</keyword>
<dbReference type="Pfam" id="PF01479">
    <property type="entry name" value="S4"/>
    <property type="match status" value="1"/>
</dbReference>
<dbReference type="Gene3D" id="3.10.290.10">
    <property type="entry name" value="RNA-binding S4 domain"/>
    <property type="match status" value="1"/>
</dbReference>
<proteinExistence type="predicted"/>
<dbReference type="SMART" id="SM00363">
    <property type="entry name" value="S4"/>
    <property type="match status" value="1"/>
</dbReference>